<dbReference type="OrthoDB" id="678122at2"/>
<name>A0A512B6V4_9BACT</name>
<dbReference type="RefSeq" id="WP_147201652.1">
    <property type="nucleotide sequence ID" value="NZ_BJYT01000001.1"/>
</dbReference>
<accession>A0A512B6V4</accession>
<reference evidence="1 2" key="1">
    <citation type="submission" date="2019-07" db="EMBL/GenBank/DDBJ databases">
        <title>Whole genome shotgun sequence of Segetibacter aerophilus NBRC 106135.</title>
        <authorList>
            <person name="Hosoyama A."/>
            <person name="Uohara A."/>
            <person name="Ohji S."/>
            <person name="Ichikawa N."/>
        </authorList>
    </citation>
    <scope>NUCLEOTIDE SEQUENCE [LARGE SCALE GENOMIC DNA]</scope>
    <source>
        <strain evidence="1 2">NBRC 106135</strain>
    </source>
</reference>
<comment type="caution">
    <text evidence="1">The sequence shown here is derived from an EMBL/GenBank/DDBJ whole genome shotgun (WGS) entry which is preliminary data.</text>
</comment>
<protein>
    <submittedName>
        <fullName evidence="1">Uncharacterized protein</fullName>
    </submittedName>
</protein>
<keyword evidence="2" id="KW-1185">Reference proteome</keyword>
<evidence type="ECO:0000313" key="2">
    <source>
        <dbReference type="Proteomes" id="UP000321513"/>
    </source>
</evidence>
<dbReference type="Proteomes" id="UP000321513">
    <property type="component" value="Unassembled WGS sequence"/>
</dbReference>
<organism evidence="1 2">
    <name type="scientific">Segetibacter aerophilus</name>
    <dbReference type="NCBI Taxonomy" id="670293"/>
    <lineage>
        <taxon>Bacteria</taxon>
        <taxon>Pseudomonadati</taxon>
        <taxon>Bacteroidota</taxon>
        <taxon>Chitinophagia</taxon>
        <taxon>Chitinophagales</taxon>
        <taxon>Chitinophagaceae</taxon>
        <taxon>Segetibacter</taxon>
    </lineage>
</organism>
<proteinExistence type="predicted"/>
<dbReference type="EMBL" id="BJYT01000001">
    <property type="protein sequence ID" value="GEO07690.1"/>
    <property type="molecule type" value="Genomic_DNA"/>
</dbReference>
<dbReference type="AlphaFoldDB" id="A0A512B6V4"/>
<gene>
    <name evidence="1" type="ORF">SAE01_01860</name>
</gene>
<evidence type="ECO:0000313" key="1">
    <source>
        <dbReference type="EMBL" id="GEO07690.1"/>
    </source>
</evidence>
<sequence>MKYSRFYIATIFAAFILFAFWGCTSAGYNSGPVTDASSYPRIIERAQKNKRYFIMQSGINFYTVTSVDVDKAKKQLTVTLDKVDSLRLVYFKNPTSRAGQTQRTGTSHEIHMYMKDSTSYTLDEPHTLPLNNVARVELLD</sequence>